<dbReference type="OrthoDB" id="564955at2"/>
<dbReference type="Gene3D" id="2.60.120.10">
    <property type="entry name" value="Jelly Rolls"/>
    <property type="match status" value="1"/>
</dbReference>
<dbReference type="Proteomes" id="UP000271469">
    <property type="component" value="Chromosome"/>
</dbReference>
<name>A0A3G8JMD6_9ACTN</name>
<organism evidence="2 3">
    <name type="scientific">Gordonia insulae</name>
    <dbReference type="NCBI Taxonomy" id="2420509"/>
    <lineage>
        <taxon>Bacteria</taxon>
        <taxon>Bacillati</taxon>
        <taxon>Actinomycetota</taxon>
        <taxon>Actinomycetes</taxon>
        <taxon>Mycobacteriales</taxon>
        <taxon>Gordoniaceae</taxon>
        <taxon>Gordonia</taxon>
    </lineage>
</organism>
<dbReference type="InterPro" id="IPR014710">
    <property type="entry name" value="RmlC-like_jellyroll"/>
</dbReference>
<dbReference type="CDD" id="cd20302">
    <property type="entry name" value="cupin_DAD"/>
    <property type="match status" value="1"/>
</dbReference>
<proteinExistence type="predicted"/>
<accession>A0A3G8JMD6</accession>
<dbReference type="RefSeq" id="WP_124708782.1">
    <property type="nucleotide sequence ID" value="NZ_CP033972.1"/>
</dbReference>
<reference evidence="2 3" key="1">
    <citation type="submission" date="2018-11" db="EMBL/GenBank/DDBJ databases">
        <title>Gordonia insulae sp. nov., isolated from an island soil.</title>
        <authorList>
            <person name="Kim Y.S."/>
            <person name="Kim S.B."/>
        </authorList>
    </citation>
    <scope>NUCLEOTIDE SEQUENCE [LARGE SCALE GENOMIC DNA]</scope>
    <source>
        <strain evidence="2 3">MMS17-SY073</strain>
    </source>
</reference>
<feature type="domain" description="ChrR-like cupin" evidence="1">
    <location>
        <begin position="30"/>
        <end position="123"/>
    </location>
</feature>
<dbReference type="AlphaFoldDB" id="A0A3G8JMD6"/>
<evidence type="ECO:0000313" key="2">
    <source>
        <dbReference type="EMBL" id="AZG46241.1"/>
    </source>
</evidence>
<sequence>MTTTHNAPAPHTTADKVPVFSLPQTELLTVNVADIPMLKDALGPGSNFKPLFLDPEVGVWVLLATFAPGVELPIHLHTGPVHAYTLSGSWIYKEYPDQAQTAGSYLYEPASSVHTLKVPDDNTEATTVLFIIYGANVSFTDDGQFHSLLDAVTLMNLTKHLAEAQGIPPVQYLTGGSAGFTSSANT</sequence>
<dbReference type="KEGG" id="gom:D7316_02842"/>
<dbReference type="InterPro" id="IPR011051">
    <property type="entry name" value="RmlC_Cupin_sf"/>
</dbReference>
<gene>
    <name evidence="2" type="ORF">D7316_02842</name>
</gene>
<evidence type="ECO:0000259" key="1">
    <source>
        <dbReference type="Pfam" id="PF12973"/>
    </source>
</evidence>
<protein>
    <recommendedName>
        <fullName evidence="1">ChrR-like cupin domain-containing protein</fullName>
    </recommendedName>
</protein>
<dbReference type="Pfam" id="PF12973">
    <property type="entry name" value="Cupin_7"/>
    <property type="match status" value="1"/>
</dbReference>
<dbReference type="EMBL" id="CP033972">
    <property type="protein sequence ID" value="AZG46241.1"/>
    <property type="molecule type" value="Genomic_DNA"/>
</dbReference>
<evidence type="ECO:0000313" key="3">
    <source>
        <dbReference type="Proteomes" id="UP000271469"/>
    </source>
</evidence>
<keyword evidence="3" id="KW-1185">Reference proteome</keyword>
<dbReference type="InterPro" id="IPR025979">
    <property type="entry name" value="ChrR-like_cupin_dom"/>
</dbReference>
<dbReference type="SUPFAM" id="SSF51182">
    <property type="entry name" value="RmlC-like cupins"/>
    <property type="match status" value="1"/>
</dbReference>